<dbReference type="GO" id="GO:0000724">
    <property type="term" value="P:double-strand break repair via homologous recombination"/>
    <property type="evidence" value="ECO:0007669"/>
    <property type="project" value="TreeGrafter"/>
</dbReference>
<name>A0A8T2JG09_9PIPI</name>
<keyword evidence="2" id="KW-1185">Reference proteome</keyword>
<protein>
    <submittedName>
        <fullName evidence="1">Uncharacterized protein</fullName>
    </submittedName>
</protein>
<reference evidence="1" key="1">
    <citation type="thesis" date="2020" institute="ProQuest LLC" country="789 East Eisenhower Parkway, Ann Arbor, MI, USA">
        <title>Comparative Genomics and Chromosome Evolution.</title>
        <authorList>
            <person name="Mudd A.B."/>
        </authorList>
    </citation>
    <scope>NUCLEOTIDE SEQUENCE</scope>
    <source>
        <strain evidence="1">Female2</strain>
        <tissue evidence="1">Blood</tissue>
    </source>
</reference>
<dbReference type="AlphaFoldDB" id="A0A8T2JG09"/>
<dbReference type="PANTHER" id="PTHR28653">
    <property type="match status" value="1"/>
</dbReference>
<dbReference type="EMBL" id="JAACNH010000006">
    <property type="protein sequence ID" value="KAG8441396.1"/>
    <property type="molecule type" value="Genomic_DNA"/>
</dbReference>
<sequence>MADLLVRAVRIMVGSEDLEPSDPPDNPVLLLGPHGSGKSSLLFRAALMAAEEGTGPVVFLSREPLQRLPGGGEKTRDPQLLKRIRFLYPSSLKELLRLISSIHLSSPSPSLIVLDGLERYLIHTCDAADGALVSGLLLDSAAQLHCSLIVSAVLPSDGADGAFLAVERYFPTQCQLFSEGTTEQEKGTYTIHFPPYLTLSVSLNNKPGV</sequence>
<dbReference type="GO" id="GO:0003697">
    <property type="term" value="F:single-stranded DNA binding"/>
    <property type="evidence" value="ECO:0007669"/>
    <property type="project" value="TreeGrafter"/>
</dbReference>
<evidence type="ECO:0000313" key="2">
    <source>
        <dbReference type="Proteomes" id="UP000812440"/>
    </source>
</evidence>
<organism evidence="1 2">
    <name type="scientific">Hymenochirus boettgeri</name>
    <name type="common">Congo dwarf clawed frog</name>
    <dbReference type="NCBI Taxonomy" id="247094"/>
    <lineage>
        <taxon>Eukaryota</taxon>
        <taxon>Metazoa</taxon>
        <taxon>Chordata</taxon>
        <taxon>Craniata</taxon>
        <taxon>Vertebrata</taxon>
        <taxon>Euteleostomi</taxon>
        <taxon>Amphibia</taxon>
        <taxon>Batrachia</taxon>
        <taxon>Anura</taxon>
        <taxon>Pipoidea</taxon>
        <taxon>Pipidae</taxon>
        <taxon>Pipinae</taxon>
        <taxon>Hymenochirus</taxon>
    </lineage>
</organism>
<evidence type="ECO:0000313" key="1">
    <source>
        <dbReference type="EMBL" id="KAG8441396.1"/>
    </source>
</evidence>
<dbReference type="Gene3D" id="3.40.50.300">
    <property type="entry name" value="P-loop containing nucleotide triphosphate hydrolases"/>
    <property type="match status" value="1"/>
</dbReference>
<dbReference type="PANTHER" id="PTHR28653:SF1">
    <property type="entry name" value="ATPASE SWSAP1"/>
    <property type="match status" value="1"/>
</dbReference>
<dbReference type="GO" id="GO:0097196">
    <property type="term" value="C:Shu complex"/>
    <property type="evidence" value="ECO:0007669"/>
    <property type="project" value="TreeGrafter"/>
</dbReference>
<dbReference type="Proteomes" id="UP000812440">
    <property type="component" value="Chromosome 3"/>
</dbReference>
<dbReference type="OrthoDB" id="67296at2759"/>
<proteinExistence type="predicted"/>
<gene>
    <name evidence="1" type="ORF">GDO86_006945</name>
</gene>
<comment type="caution">
    <text evidence="1">The sequence shown here is derived from an EMBL/GenBank/DDBJ whole genome shotgun (WGS) entry which is preliminary data.</text>
</comment>
<dbReference type="SUPFAM" id="SSF52540">
    <property type="entry name" value="P-loop containing nucleoside triphosphate hydrolases"/>
    <property type="match status" value="1"/>
</dbReference>
<accession>A0A8T2JG09</accession>
<dbReference type="InterPro" id="IPR027417">
    <property type="entry name" value="P-loop_NTPase"/>
</dbReference>